<dbReference type="GO" id="GO:0006396">
    <property type="term" value="P:RNA processing"/>
    <property type="evidence" value="ECO:0007669"/>
    <property type="project" value="InterPro"/>
</dbReference>
<organism evidence="9 10">
    <name type="scientific">Pedobacter steynii</name>
    <dbReference type="NCBI Taxonomy" id="430522"/>
    <lineage>
        <taxon>Bacteria</taxon>
        <taxon>Pseudomonadati</taxon>
        <taxon>Bacteroidota</taxon>
        <taxon>Sphingobacteriia</taxon>
        <taxon>Sphingobacteriales</taxon>
        <taxon>Sphingobacteriaceae</taxon>
        <taxon>Pedobacter</taxon>
    </lineage>
</organism>
<dbReference type="Pfam" id="PF00575">
    <property type="entry name" value="S1"/>
    <property type="match status" value="1"/>
</dbReference>
<dbReference type="InterPro" id="IPR036612">
    <property type="entry name" value="KH_dom_type_1_sf"/>
</dbReference>
<evidence type="ECO:0000256" key="2">
    <source>
        <dbReference type="ARBA" id="ARBA00022490"/>
    </source>
</evidence>
<keyword evidence="3 7" id="KW-0808">Transferase</keyword>
<dbReference type="GO" id="GO:0003723">
    <property type="term" value="F:RNA binding"/>
    <property type="evidence" value="ECO:0007669"/>
    <property type="project" value="UniProtKB-UniRule"/>
</dbReference>
<dbReference type="Pfam" id="PF03726">
    <property type="entry name" value="PNPase"/>
    <property type="match status" value="1"/>
</dbReference>
<proteinExistence type="inferred from homology"/>
<dbReference type="GO" id="GO:0006402">
    <property type="term" value="P:mRNA catabolic process"/>
    <property type="evidence" value="ECO:0007669"/>
    <property type="project" value="UniProtKB-UniRule"/>
</dbReference>
<evidence type="ECO:0000313" key="9">
    <source>
        <dbReference type="EMBL" id="SDL40115.1"/>
    </source>
</evidence>
<dbReference type="NCBIfam" id="TIGR03591">
    <property type="entry name" value="polynuc_phos"/>
    <property type="match status" value="1"/>
</dbReference>
<dbReference type="PROSITE" id="PS50126">
    <property type="entry name" value="S1"/>
    <property type="match status" value="1"/>
</dbReference>
<dbReference type="OrthoDB" id="9804305at2"/>
<keyword evidence="4 7" id="KW-0548">Nucleotidyltransferase</keyword>
<gene>
    <name evidence="7" type="primary">pnp</name>
    <name evidence="9" type="ORF">SAMN05421820_101350</name>
</gene>
<dbReference type="PANTHER" id="PTHR11252:SF0">
    <property type="entry name" value="POLYRIBONUCLEOTIDE NUCLEOTIDYLTRANSFERASE 1, MITOCHONDRIAL"/>
    <property type="match status" value="1"/>
</dbReference>
<evidence type="ECO:0000256" key="1">
    <source>
        <dbReference type="ARBA" id="ARBA00007404"/>
    </source>
</evidence>
<feature type="binding site" evidence="7">
    <location>
        <position position="490"/>
    </location>
    <ligand>
        <name>Mg(2+)</name>
        <dbReference type="ChEBI" id="CHEBI:18420"/>
    </ligand>
</feature>
<dbReference type="PIRSF" id="PIRSF005499">
    <property type="entry name" value="PNPase"/>
    <property type="match status" value="1"/>
</dbReference>
<dbReference type="InterPro" id="IPR003029">
    <property type="entry name" value="S1_domain"/>
</dbReference>
<evidence type="ECO:0000256" key="7">
    <source>
        <dbReference type="HAMAP-Rule" id="MF_01595"/>
    </source>
</evidence>
<dbReference type="Proteomes" id="UP000183200">
    <property type="component" value="Unassembled WGS sequence"/>
</dbReference>
<dbReference type="CDD" id="cd11364">
    <property type="entry name" value="RNase_PH_PNPase_2"/>
    <property type="match status" value="1"/>
</dbReference>
<dbReference type="NCBIfam" id="NF008805">
    <property type="entry name" value="PRK11824.1"/>
    <property type="match status" value="1"/>
</dbReference>
<dbReference type="Pfam" id="PF01138">
    <property type="entry name" value="RNase_PH"/>
    <property type="match status" value="2"/>
</dbReference>
<comment type="catalytic activity">
    <reaction evidence="7">
        <text>RNA(n+1) + phosphate = RNA(n) + a ribonucleoside 5'-diphosphate</text>
        <dbReference type="Rhea" id="RHEA:22096"/>
        <dbReference type="Rhea" id="RHEA-COMP:14527"/>
        <dbReference type="Rhea" id="RHEA-COMP:17342"/>
        <dbReference type="ChEBI" id="CHEBI:43474"/>
        <dbReference type="ChEBI" id="CHEBI:57930"/>
        <dbReference type="ChEBI" id="CHEBI:140395"/>
        <dbReference type="EC" id="2.7.7.8"/>
    </reaction>
</comment>
<dbReference type="SMART" id="SM00316">
    <property type="entry name" value="S1"/>
    <property type="match status" value="1"/>
</dbReference>
<dbReference type="SUPFAM" id="SSF54791">
    <property type="entry name" value="Eukaryotic type KH-domain (KH-domain type I)"/>
    <property type="match status" value="1"/>
</dbReference>
<keyword evidence="10" id="KW-1185">Reference proteome</keyword>
<dbReference type="InterPro" id="IPR036345">
    <property type="entry name" value="ExoRNase_PH_dom2_sf"/>
</dbReference>
<name>A0A1G9JSB2_9SPHI</name>
<keyword evidence="2 7" id="KW-0963">Cytoplasm</keyword>
<feature type="domain" description="S1 motif" evidence="8">
    <location>
        <begin position="629"/>
        <end position="697"/>
    </location>
</feature>
<feature type="binding site" evidence="7">
    <location>
        <position position="496"/>
    </location>
    <ligand>
        <name>Mg(2+)</name>
        <dbReference type="ChEBI" id="CHEBI:18420"/>
    </ligand>
</feature>
<dbReference type="HAMAP" id="MF_01595">
    <property type="entry name" value="PNPase"/>
    <property type="match status" value="1"/>
</dbReference>
<dbReference type="InterPro" id="IPR012162">
    <property type="entry name" value="PNPase"/>
</dbReference>
<dbReference type="InterPro" id="IPR012340">
    <property type="entry name" value="NA-bd_OB-fold"/>
</dbReference>
<dbReference type="PROSITE" id="PS50084">
    <property type="entry name" value="KH_TYPE_1"/>
    <property type="match status" value="1"/>
</dbReference>
<reference evidence="10" key="1">
    <citation type="submission" date="2016-10" db="EMBL/GenBank/DDBJ databases">
        <authorList>
            <person name="Varghese N."/>
            <person name="Submissions S."/>
        </authorList>
    </citation>
    <scope>NUCLEOTIDE SEQUENCE [LARGE SCALE GENOMIC DNA]</scope>
    <source>
        <strain evidence="10">DSM 19110</strain>
    </source>
</reference>
<evidence type="ECO:0000256" key="6">
    <source>
        <dbReference type="ARBA" id="ARBA00022884"/>
    </source>
</evidence>
<dbReference type="GO" id="GO:0000175">
    <property type="term" value="F:3'-5'-RNA exonuclease activity"/>
    <property type="evidence" value="ECO:0007669"/>
    <property type="project" value="TreeGrafter"/>
</dbReference>
<evidence type="ECO:0000259" key="8">
    <source>
        <dbReference type="PROSITE" id="PS50126"/>
    </source>
</evidence>
<dbReference type="Pfam" id="PF03725">
    <property type="entry name" value="RNase_PH_C"/>
    <property type="match status" value="1"/>
</dbReference>
<dbReference type="SUPFAM" id="SSF50249">
    <property type="entry name" value="Nucleic acid-binding proteins"/>
    <property type="match status" value="1"/>
</dbReference>
<dbReference type="InterPro" id="IPR027408">
    <property type="entry name" value="PNPase/RNase_PH_dom_sf"/>
</dbReference>
<dbReference type="InterPro" id="IPR015847">
    <property type="entry name" value="ExoRNase_PH_dom2"/>
</dbReference>
<dbReference type="STRING" id="430522.BFS30_26635"/>
<dbReference type="FunFam" id="2.40.50.140:FF:000189">
    <property type="entry name" value="Polyribonucleotide nucleotidyltransferase, putative"/>
    <property type="match status" value="1"/>
</dbReference>
<dbReference type="InterPro" id="IPR004087">
    <property type="entry name" value="KH_dom"/>
</dbReference>
<dbReference type="CDD" id="cd11363">
    <property type="entry name" value="RNase_PH_PNPase_1"/>
    <property type="match status" value="1"/>
</dbReference>
<dbReference type="InterPro" id="IPR001247">
    <property type="entry name" value="ExoRNase_PH_dom1"/>
</dbReference>
<dbReference type="EMBL" id="FNGY01000001">
    <property type="protein sequence ID" value="SDL40115.1"/>
    <property type="molecule type" value="Genomic_DNA"/>
</dbReference>
<dbReference type="SUPFAM" id="SSF54211">
    <property type="entry name" value="Ribosomal protein S5 domain 2-like"/>
    <property type="match status" value="2"/>
</dbReference>
<dbReference type="GO" id="GO:0000287">
    <property type="term" value="F:magnesium ion binding"/>
    <property type="evidence" value="ECO:0007669"/>
    <property type="project" value="UniProtKB-UniRule"/>
</dbReference>
<comment type="subcellular location">
    <subcellularLocation>
        <location evidence="7">Cytoplasm</location>
    </subcellularLocation>
</comment>
<comment type="function">
    <text evidence="7">Involved in mRNA degradation. Catalyzes the phosphorolysis of single-stranded polyribonucleotides processively in the 3'- to 5'-direction.</text>
</comment>
<dbReference type="Gene3D" id="2.40.50.140">
    <property type="entry name" value="Nucleic acid-binding proteins"/>
    <property type="match status" value="1"/>
</dbReference>
<dbReference type="GO" id="GO:0004654">
    <property type="term" value="F:polyribonucleotide nucleotidyltransferase activity"/>
    <property type="evidence" value="ECO:0007669"/>
    <property type="project" value="UniProtKB-UniRule"/>
</dbReference>
<dbReference type="CDD" id="cd02393">
    <property type="entry name" value="KH-I_PNPase"/>
    <property type="match status" value="1"/>
</dbReference>
<dbReference type="PANTHER" id="PTHR11252">
    <property type="entry name" value="POLYRIBONUCLEOTIDE NUCLEOTIDYLTRANSFERASE"/>
    <property type="match status" value="1"/>
</dbReference>
<comment type="cofactor">
    <cofactor evidence="7">
        <name>Mg(2+)</name>
        <dbReference type="ChEBI" id="CHEBI:18420"/>
    </cofactor>
</comment>
<dbReference type="InterPro" id="IPR020568">
    <property type="entry name" value="Ribosomal_Su5_D2-typ_SF"/>
</dbReference>
<dbReference type="EC" id="2.7.7.8" evidence="7"/>
<evidence type="ECO:0000256" key="4">
    <source>
        <dbReference type="ARBA" id="ARBA00022695"/>
    </source>
</evidence>
<dbReference type="AlphaFoldDB" id="A0A1G9JSB2"/>
<dbReference type="SUPFAM" id="SSF55666">
    <property type="entry name" value="Ribonuclease PH domain 2-like"/>
    <property type="match status" value="2"/>
</dbReference>
<evidence type="ECO:0000313" key="10">
    <source>
        <dbReference type="Proteomes" id="UP000183200"/>
    </source>
</evidence>
<dbReference type="SUPFAM" id="SSF46915">
    <property type="entry name" value="Polynucleotide phosphorylase/guanosine pentaphosphate synthase (PNPase/GPSI), domain 3"/>
    <property type="match status" value="1"/>
</dbReference>
<dbReference type="Gene3D" id="3.30.230.70">
    <property type="entry name" value="GHMP Kinase, N-terminal domain"/>
    <property type="match status" value="2"/>
</dbReference>
<dbReference type="CDD" id="cd04472">
    <property type="entry name" value="S1_PNPase"/>
    <property type="match status" value="1"/>
</dbReference>
<sequence length="715" mass="77716">MNVIKKSFDLGDGRTIEIETGKLAKQADGSVVVRMGDTMLLATVVSSVGAKAGVDFLPLSVDYQEKYAAAGRIPGGFLRREARLSDYEVLISRLVDRALRPMFPEDYHSDTQVMITLISSDKNIMPDCLAGLAASAAIAVSDIPFNGPISEVRVAKIDGNFVINPYVSDLERATMEFLVAGTESDIVMVEGEADEISEADMVEAIEFAHKAIVVQVQAQKELAELVGKTVKRTYSHEDSNPELKEKVYAATYDKVYAIAKSNTSKGERGDAFGAILMDFIATLGEDIDDVTGFLSKKYFHDVQYDAIRNLVLDEGIRLDGRDVRTVRPIWSEVGYLPSAHGSAVFTRGETQSLTTVTLGSKDDEQMIDGAFINGYNKFLLHYNFPGFSTGEVRPNRGAGRREIGHGNLAMRSLKKVLPGLEENPYTIRIVSDILESNGSSSMATVCAGTLALMDAGIKIKAPVSGIAMGLITDEKTGKYAILSDILGDEDHLGDMDFKVTGTEKGIVACQMDLKINGLKWEVLTNALNQAKEARLHILNEMKKTISAPREDYKDHAPRIVSLSIDKEFIGAVIGPGGKIIQEMQRETGASISIEEVGNKGIVEIFADNKAAIDAAVGRINAIAAKPDIGATYDGKVKSIMPFGAFVEIMPGKDGLLHISEIDWTRLETMDGVFKEGDRIQVKLLDIDKQGKMKLSRKALLPRPAKPEGTAENKPA</sequence>
<dbReference type="Pfam" id="PF00013">
    <property type="entry name" value="KH_1"/>
    <property type="match status" value="1"/>
</dbReference>
<dbReference type="GO" id="GO:0005829">
    <property type="term" value="C:cytosol"/>
    <property type="evidence" value="ECO:0007669"/>
    <property type="project" value="TreeGrafter"/>
</dbReference>
<evidence type="ECO:0000256" key="5">
    <source>
        <dbReference type="ARBA" id="ARBA00022842"/>
    </source>
</evidence>
<dbReference type="RefSeq" id="WP_074604359.1">
    <property type="nucleotide sequence ID" value="NZ_FNGY01000001.1"/>
</dbReference>
<dbReference type="InterPro" id="IPR015848">
    <property type="entry name" value="PNPase_PH_RNA-bd_bac/org-type"/>
</dbReference>
<protein>
    <recommendedName>
        <fullName evidence="7">Polyribonucleotide nucleotidyltransferase</fullName>
        <ecNumber evidence="7">2.7.7.8</ecNumber>
    </recommendedName>
    <alternativeName>
        <fullName evidence="7">Polynucleotide phosphorylase</fullName>
        <shortName evidence="7">PNPase</shortName>
    </alternativeName>
</protein>
<accession>A0A1G9JSB2</accession>
<evidence type="ECO:0000256" key="3">
    <source>
        <dbReference type="ARBA" id="ARBA00022679"/>
    </source>
</evidence>
<dbReference type="FunFam" id="3.30.1370.10:FF:000001">
    <property type="entry name" value="Polyribonucleotide nucleotidyltransferase"/>
    <property type="match status" value="1"/>
</dbReference>
<keyword evidence="5 7" id="KW-0460">Magnesium</keyword>
<keyword evidence="6 7" id="KW-0694">RNA-binding</keyword>
<keyword evidence="7" id="KW-0479">Metal-binding</keyword>
<dbReference type="SMART" id="SM00322">
    <property type="entry name" value="KH"/>
    <property type="match status" value="1"/>
</dbReference>
<comment type="similarity">
    <text evidence="1 7">Belongs to the polyribonucleotide nucleotidyltransferase family.</text>
</comment>
<dbReference type="InterPro" id="IPR036456">
    <property type="entry name" value="PNPase_PH_RNA-bd_sf"/>
</dbReference>
<dbReference type="FunFam" id="3.30.230.70:FF:000001">
    <property type="entry name" value="Polyribonucleotide nucleotidyltransferase"/>
    <property type="match status" value="1"/>
</dbReference>
<dbReference type="InterPro" id="IPR004088">
    <property type="entry name" value="KH_dom_type_1"/>
</dbReference>
<dbReference type="Gene3D" id="3.30.1370.10">
    <property type="entry name" value="K Homology domain, type 1"/>
    <property type="match status" value="1"/>
</dbReference>